<keyword evidence="5" id="KW-1185">Reference proteome</keyword>
<keyword evidence="2" id="KW-0472">Membrane</keyword>
<dbReference type="PROSITE" id="PS50234">
    <property type="entry name" value="VWFA"/>
    <property type="match status" value="1"/>
</dbReference>
<gene>
    <name evidence="4" type="ORF">FB461_1726</name>
</gene>
<keyword evidence="2" id="KW-1133">Transmembrane helix</keyword>
<dbReference type="EMBL" id="VFOS01000002">
    <property type="protein sequence ID" value="TQL62091.1"/>
    <property type="molecule type" value="Genomic_DNA"/>
</dbReference>
<dbReference type="Proteomes" id="UP000315389">
    <property type="component" value="Unassembled WGS sequence"/>
</dbReference>
<feature type="transmembrane region" description="Helical" evidence="2">
    <location>
        <begin position="307"/>
        <end position="328"/>
    </location>
</feature>
<evidence type="ECO:0000313" key="4">
    <source>
        <dbReference type="EMBL" id="TQL62091.1"/>
    </source>
</evidence>
<organism evidence="4 5">
    <name type="scientific">Rarobacter faecitabidus</name>
    <dbReference type="NCBI Taxonomy" id="13243"/>
    <lineage>
        <taxon>Bacteria</taxon>
        <taxon>Bacillati</taxon>
        <taxon>Actinomycetota</taxon>
        <taxon>Actinomycetes</taxon>
        <taxon>Micrococcales</taxon>
        <taxon>Rarobacteraceae</taxon>
        <taxon>Rarobacter</taxon>
    </lineage>
</organism>
<dbReference type="Gene3D" id="3.40.50.410">
    <property type="entry name" value="von Willebrand factor, type A domain"/>
    <property type="match status" value="1"/>
</dbReference>
<evidence type="ECO:0000256" key="1">
    <source>
        <dbReference type="SAM" id="MobiDB-lite"/>
    </source>
</evidence>
<dbReference type="InterPro" id="IPR036465">
    <property type="entry name" value="vWFA_dom_sf"/>
</dbReference>
<comment type="caution">
    <text evidence="4">The sequence shown here is derived from an EMBL/GenBank/DDBJ whole genome shotgun (WGS) entry which is preliminary data.</text>
</comment>
<evidence type="ECO:0000313" key="5">
    <source>
        <dbReference type="Proteomes" id="UP000315389"/>
    </source>
</evidence>
<feature type="region of interest" description="Disordered" evidence="1">
    <location>
        <begin position="228"/>
        <end position="247"/>
    </location>
</feature>
<reference evidence="4 5" key="1">
    <citation type="submission" date="2019-06" db="EMBL/GenBank/DDBJ databases">
        <title>Sequencing the genomes of 1000 actinobacteria strains.</title>
        <authorList>
            <person name="Klenk H.-P."/>
        </authorList>
    </citation>
    <scope>NUCLEOTIDE SEQUENCE [LARGE SCALE GENOMIC DNA]</scope>
    <source>
        <strain evidence="4 5">DSM 4813</strain>
    </source>
</reference>
<feature type="domain" description="VWFA" evidence="3">
    <location>
        <begin position="79"/>
        <end position="268"/>
    </location>
</feature>
<dbReference type="SUPFAM" id="SSF53300">
    <property type="entry name" value="vWA-like"/>
    <property type="match status" value="1"/>
</dbReference>
<dbReference type="InterPro" id="IPR002035">
    <property type="entry name" value="VWF_A"/>
</dbReference>
<dbReference type="OrthoDB" id="9814325at2"/>
<dbReference type="Pfam" id="PF13519">
    <property type="entry name" value="VWA_2"/>
    <property type="match status" value="1"/>
</dbReference>
<keyword evidence="2" id="KW-0812">Transmembrane</keyword>
<dbReference type="AlphaFoldDB" id="A0A542ZNZ4"/>
<feature type="transmembrane region" description="Helical" evidence="2">
    <location>
        <begin position="6"/>
        <end position="30"/>
    </location>
</feature>
<accession>A0A542ZNZ4</accession>
<name>A0A542ZNZ4_RARFA</name>
<evidence type="ECO:0000256" key="2">
    <source>
        <dbReference type="SAM" id="Phobius"/>
    </source>
</evidence>
<proteinExistence type="predicted"/>
<dbReference type="RefSeq" id="WP_142121067.1">
    <property type="nucleotide sequence ID" value="NZ_BAAASV010000002.1"/>
</dbReference>
<evidence type="ECO:0000259" key="3">
    <source>
        <dbReference type="PROSITE" id="PS50234"/>
    </source>
</evidence>
<sequence length="339" mass="35636">MSFQPFLPVYWIVAIAVTLLAACAGAWLLAKRSGAASAAGSANTLRWLRRAAVVLVLTFVAAGPAIEHDEVTTYASGVEIYLVVDRTGSMAAEDYGDGDTRLSGVRTDLRALAAENTGARFSIITFDSIASQQLPLSSDVRAVNAWADTLTQELSSLSTGSLVDRPLDSLTRALQDSAEQAPDHERYVYFFSDGENTANGVPGSYASLSSLISGGAVLGYGTKEGGRMKVNDPTGTTSGYIKDPTQDGEPDAISVLDEASLQSVAQQLGVPYVLRSPGVPIGNVVPAVNSSATAQATTRTVRVYQPLLWPFALVGAALLLWELGALVARATRPVGVNRD</sequence>
<protein>
    <submittedName>
        <fullName evidence="4">Ca-activated chloride channel family protein</fullName>
    </submittedName>
</protein>